<dbReference type="PROSITE" id="PS50088">
    <property type="entry name" value="ANK_REPEAT"/>
    <property type="match status" value="1"/>
</dbReference>
<dbReference type="Proteomes" id="UP001642484">
    <property type="component" value="Unassembled WGS sequence"/>
</dbReference>
<evidence type="ECO:0000256" key="3">
    <source>
        <dbReference type="PROSITE-ProRule" id="PRU00023"/>
    </source>
</evidence>
<dbReference type="PANTHER" id="PTHR24171:SF8">
    <property type="entry name" value="BRCA1-ASSOCIATED RING DOMAIN PROTEIN 1"/>
    <property type="match status" value="1"/>
</dbReference>
<dbReference type="Gene3D" id="1.25.40.20">
    <property type="entry name" value="Ankyrin repeat-containing domain"/>
    <property type="match status" value="1"/>
</dbReference>
<dbReference type="PROSITE" id="PS50297">
    <property type="entry name" value="ANK_REP_REGION"/>
    <property type="match status" value="1"/>
</dbReference>
<dbReference type="PANTHER" id="PTHR24171">
    <property type="entry name" value="ANKYRIN REPEAT DOMAIN-CONTAINING PROTEIN 39-RELATED"/>
    <property type="match status" value="1"/>
</dbReference>
<reference evidence="4 5" key="1">
    <citation type="submission" date="2024-02" db="EMBL/GenBank/DDBJ databases">
        <authorList>
            <person name="Chen Y."/>
            <person name="Shah S."/>
            <person name="Dougan E. K."/>
            <person name="Thang M."/>
            <person name="Chan C."/>
        </authorList>
    </citation>
    <scope>NUCLEOTIDE SEQUENCE [LARGE SCALE GENOMIC DNA]</scope>
</reference>
<dbReference type="InterPro" id="IPR002110">
    <property type="entry name" value="Ankyrin_rpt"/>
</dbReference>
<sequence>MGAGSSIGSCVERPWCCTPICERDGVYLDLVTAIPSHGVGCGAFDEEVIEVECPAGAIFLETLQSLNALDRNFLYFCGTSNLVAVRWLLRFGASPFAHDSNNTTGLHVACRAGSTYVLQELLKHRPALDRADVAGWTPLHVAARMSRCNIVVMLLKAGAPTGSRNSHGELPSEMCLDGGTHAAFSSFQEHLLQRPDAEDTEAPLPTPFFTPQHPIASFRGSQEVAQMSLRIFNGGAPGFGVAFIRATGLVHDYPRSASKFLLQESIDRKDGTAIWFVWVC</sequence>
<accession>A0ABP0NP53</accession>
<name>A0ABP0NP53_9DINO</name>
<dbReference type="SMART" id="SM00248">
    <property type="entry name" value="ANK"/>
    <property type="match status" value="2"/>
</dbReference>
<gene>
    <name evidence="4" type="ORF">CCMP2556_LOCUS32133</name>
</gene>
<organism evidence="4 5">
    <name type="scientific">Durusdinium trenchii</name>
    <dbReference type="NCBI Taxonomy" id="1381693"/>
    <lineage>
        <taxon>Eukaryota</taxon>
        <taxon>Sar</taxon>
        <taxon>Alveolata</taxon>
        <taxon>Dinophyceae</taxon>
        <taxon>Suessiales</taxon>
        <taxon>Symbiodiniaceae</taxon>
        <taxon>Durusdinium</taxon>
    </lineage>
</organism>
<keyword evidence="2 3" id="KW-0040">ANK repeat</keyword>
<dbReference type="EMBL" id="CAXAMN010021998">
    <property type="protein sequence ID" value="CAK9065339.1"/>
    <property type="molecule type" value="Genomic_DNA"/>
</dbReference>
<evidence type="ECO:0000256" key="1">
    <source>
        <dbReference type="ARBA" id="ARBA00022737"/>
    </source>
</evidence>
<evidence type="ECO:0000256" key="2">
    <source>
        <dbReference type="ARBA" id="ARBA00023043"/>
    </source>
</evidence>
<feature type="repeat" description="ANK" evidence="3">
    <location>
        <begin position="134"/>
        <end position="166"/>
    </location>
</feature>
<protein>
    <submittedName>
        <fullName evidence="4">Uncharacterized protein</fullName>
    </submittedName>
</protein>
<keyword evidence="1" id="KW-0677">Repeat</keyword>
<evidence type="ECO:0000313" key="5">
    <source>
        <dbReference type="Proteomes" id="UP001642484"/>
    </source>
</evidence>
<comment type="caution">
    <text evidence="4">The sequence shown here is derived from an EMBL/GenBank/DDBJ whole genome shotgun (WGS) entry which is preliminary data.</text>
</comment>
<dbReference type="Pfam" id="PF12796">
    <property type="entry name" value="Ank_2"/>
    <property type="match status" value="1"/>
</dbReference>
<proteinExistence type="predicted"/>
<dbReference type="InterPro" id="IPR036770">
    <property type="entry name" value="Ankyrin_rpt-contain_sf"/>
</dbReference>
<evidence type="ECO:0000313" key="4">
    <source>
        <dbReference type="EMBL" id="CAK9065339.1"/>
    </source>
</evidence>
<keyword evidence="5" id="KW-1185">Reference proteome</keyword>
<dbReference type="SUPFAM" id="SSF48403">
    <property type="entry name" value="Ankyrin repeat"/>
    <property type="match status" value="1"/>
</dbReference>